<evidence type="ECO:0000313" key="1">
    <source>
        <dbReference type="EMBL" id="WVZ18051.1"/>
    </source>
</evidence>
<dbReference type="EMBL" id="CP144699">
    <property type="protein sequence ID" value="WVZ18051.1"/>
    <property type="molecule type" value="Genomic_DNA"/>
</dbReference>
<dbReference type="Proteomes" id="UP001374535">
    <property type="component" value="Chromosome 2"/>
</dbReference>
<protein>
    <submittedName>
        <fullName evidence="1">Uncharacterized protein</fullName>
    </submittedName>
</protein>
<accession>A0AAQ3NZK9</accession>
<reference evidence="1 2" key="1">
    <citation type="journal article" date="2023" name="Life. Sci Alliance">
        <title>Evolutionary insights into 3D genome organization and epigenetic landscape of Vigna mungo.</title>
        <authorList>
            <person name="Junaid A."/>
            <person name="Singh B."/>
            <person name="Bhatia S."/>
        </authorList>
    </citation>
    <scope>NUCLEOTIDE SEQUENCE [LARGE SCALE GENOMIC DNA]</scope>
    <source>
        <strain evidence="1">Urdbean</strain>
    </source>
</reference>
<sequence>MSSSTVIEERAASEESPRREDEGYMLVPIPSLRPVSLPMASWSPVIILTLTPSSIARRMVSALSCLGGSKRGSRPKNSHGSPALSFVFSGTLCQQIQCTSFVTLFSFLFLLINEFMASSIRNYCSVREYLVSV</sequence>
<dbReference type="AlphaFoldDB" id="A0AAQ3NZK9"/>
<name>A0AAQ3NZK9_VIGMU</name>
<feature type="non-terminal residue" evidence="1">
    <location>
        <position position="133"/>
    </location>
</feature>
<keyword evidence="2" id="KW-1185">Reference proteome</keyword>
<evidence type="ECO:0000313" key="2">
    <source>
        <dbReference type="Proteomes" id="UP001374535"/>
    </source>
</evidence>
<proteinExistence type="predicted"/>
<gene>
    <name evidence="1" type="ORF">V8G54_005373</name>
</gene>
<organism evidence="1 2">
    <name type="scientific">Vigna mungo</name>
    <name type="common">Black gram</name>
    <name type="synonym">Phaseolus mungo</name>
    <dbReference type="NCBI Taxonomy" id="3915"/>
    <lineage>
        <taxon>Eukaryota</taxon>
        <taxon>Viridiplantae</taxon>
        <taxon>Streptophyta</taxon>
        <taxon>Embryophyta</taxon>
        <taxon>Tracheophyta</taxon>
        <taxon>Spermatophyta</taxon>
        <taxon>Magnoliopsida</taxon>
        <taxon>eudicotyledons</taxon>
        <taxon>Gunneridae</taxon>
        <taxon>Pentapetalae</taxon>
        <taxon>rosids</taxon>
        <taxon>fabids</taxon>
        <taxon>Fabales</taxon>
        <taxon>Fabaceae</taxon>
        <taxon>Papilionoideae</taxon>
        <taxon>50 kb inversion clade</taxon>
        <taxon>NPAAA clade</taxon>
        <taxon>indigoferoid/millettioid clade</taxon>
        <taxon>Phaseoleae</taxon>
        <taxon>Vigna</taxon>
    </lineage>
</organism>